<evidence type="ECO:0000313" key="1">
    <source>
        <dbReference type="EMBL" id="KAF3428918.1"/>
    </source>
</evidence>
<evidence type="ECO:0000313" key="2">
    <source>
        <dbReference type="Proteomes" id="UP000655588"/>
    </source>
</evidence>
<reference evidence="1" key="1">
    <citation type="submission" date="2019-11" db="EMBL/GenBank/DDBJ databases">
        <title>The nuclear and mitochondrial genomes of Frieseomelitta varia - a highly eusocial stingless bee (Meliponini) with a permanently sterile worker caste.</title>
        <authorList>
            <person name="Freitas F.C.P."/>
            <person name="Lourenco A.P."/>
            <person name="Nunes F.M.F."/>
            <person name="Paschoal A.R."/>
            <person name="Abreu F.C.P."/>
            <person name="Barbin F.O."/>
            <person name="Bataglia L."/>
            <person name="Cardoso-Junior C.A.M."/>
            <person name="Cervoni M.S."/>
            <person name="Silva S.R."/>
            <person name="Dalarmi F."/>
            <person name="Del Lama M.A."/>
            <person name="Depintor T.S."/>
            <person name="Ferreira K.M."/>
            <person name="Goria P.S."/>
            <person name="Jaskot M.C."/>
            <person name="Lago D.C."/>
            <person name="Luna-Lucena D."/>
            <person name="Moda L.M."/>
            <person name="Nascimento L."/>
            <person name="Pedrino M."/>
            <person name="Rabico F.O."/>
            <person name="Sanches F.C."/>
            <person name="Santos D.E."/>
            <person name="Santos C.G."/>
            <person name="Vieira J."/>
            <person name="Lopes T.F."/>
            <person name="Barchuk A.R."/>
            <person name="Hartfelder K."/>
            <person name="Simoes Z.L.P."/>
            <person name="Bitondi M.M.G."/>
            <person name="Pinheiro D.G."/>
        </authorList>
    </citation>
    <scope>NUCLEOTIDE SEQUENCE</scope>
    <source>
        <strain evidence="1">USP_RPSP 00005682</strain>
        <tissue evidence="1">Whole individual</tissue>
    </source>
</reference>
<accession>A0A833RUM7</accession>
<name>A0A833RUM7_9HYME</name>
<dbReference type="Proteomes" id="UP000655588">
    <property type="component" value="Unassembled WGS sequence"/>
</dbReference>
<dbReference type="AlphaFoldDB" id="A0A833RUM7"/>
<keyword evidence="2" id="KW-1185">Reference proteome</keyword>
<sequence>MPYTIFKNISFRFSTPCDRSITLQETGGICEEDTLYRVTWFFSSLKIGLWNSKKPTERLSTCVEGVTSPSVGNYYKYRYNVQIFTREPFGISQHCKHDLYAML</sequence>
<proteinExistence type="predicted"/>
<gene>
    <name evidence="1" type="ORF">E2986_11759</name>
</gene>
<protein>
    <submittedName>
        <fullName evidence="1">Uncharacterized protein</fullName>
    </submittedName>
</protein>
<organism evidence="1 2">
    <name type="scientific">Frieseomelitta varia</name>
    <dbReference type="NCBI Taxonomy" id="561572"/>
    <lineage>
        <taxon>Eukaryota</taxon>
        <taxon>Metazoa</taxon>
        <taxon>Ecdysozoa</taxon>
        <taxon>Arthropoda</taxon>
        <taxon>Hexapoda</taxon>
        <taxon>Insecta</taxon>
        <taxon>Pterygota</taxon>
        <taxon>Neoptera</taxon>
        <taxon>Endopterygota</taxon>
        <taxon>Hymenoptera</taxon>
        <taxon>Apocrita</taxon>
        <taxon>Aculeata</taxon>
        <taxon>Apoidea</taxon>
        <taxon>Anthophila</taxon>
        <taxon>Apidae</taxon>
        <taxon>Frieseomelitta</taxon>
    </lineage>
</organism>
<comment type="caution">
    <text evidence="1">The sequence shown here is derived from an EMBL/GenBank/DDBJ whole genome shotgun (WGS) entry which is preliminary data.</text>
</comment>
<dbReference type="EMBL" id="WNWW01000191">
    <property type="protein sequence ID" value="KAF3428918.1"/>
    <property type="molecule type" value="Genomic_DNA"/>
</dbReference>